<evidence type="ECO:0000313" key="2">
    <source>
        <dbReference type="EMBL" id="ATY59062.1"/>
    </source>
</evidence>
<feature type="region of interest" description="Disordered" evidence="1">
    <location>
        <begin position="74"/>
        <end position="97"/>
    </location>
</feature>
<dbReference type="Proteomes" id="UP000323067">
    <property type="component" value="Chromosome iv"/>
</dbReference>
<proteinExistence type="predicted"/>
<dbReference type="AlphaFoldDB" id="A0A2H4S7J9"/>
<sequence>MAITRAQLAAQKGHTSLVLKNQAPKIPSLTTKQERDLRAFKSKDGRHDSQNILDAIIRKYPVALRLADVARNGPSTQSVTVRIPPRSGLGNPLDLLL</sequence>
<accession>A0A2H4S7J9</accession>
<dbReference type="VEuPathDB" id="FungiDB:A9K55_003629"/>
<organism evidence="2 3">
    <name type="scientific">Cordyceps militaris</name>
    <name type="common">Caterpillar fungus</name>
    <name type="synonym">Clavaria militaris</name>
    <dbReference type="NCBI Taxonomy" id="73501"/>
    <lineage>
        <taxon>Eukaryota</taxon>
        <taxon>Fungi</taxon>
        <taxon>Dikarya</taxon>
        <taxon>Ascomycota</taxon>
        <taxon>Pezizomycotina</taxon>
        <taxon>Sordariomycetes</taxon>
        <taxon>Hypocreomycetidae</taxon>
        <taxon>Hypocreales</taxon>
        <taxon>Cordycipitaceae</taxon>
        <taxon>Cordyceps</taxon>
    </lineage>
</organism>
<dbReference type="EMBL" id="CP023322">
    <property type="protein sequence ID" value="ATY59062.1"/>
    <property type="molecule type" value="Genomic_DNA"/>
</dbReference>
<name>A0A2H4S7J9_CORMI</name>
<gene>
    <name evidence="2" type="ORF">A9K55_003629</name>
</gene>
<evidence type="ECO:0000313" key="3">
    <source>
        <dbReference type="Proteomes" id="UP000323067"/>
    </source>
</evidence>
<protein>
    <submittedName>
        <fullName evidence="2">Uncharacterized protein</fullName>
    </submittedName>
</protein>
<reference evidence="2 3" key="1">
    <citation type="journal article" date="2017" name="BMC Genomics">
        <title>Chromosome level assembly and secondary metabolite potential of the parasitic fungus Cordyceps militaris.</title>
        <authorList>
            <person name="Kramer G.J."/>
            <person name="Nodwell J.R."/>
        </authorList>
    </citation>
    <scope>NUCLEOTIDE SEQUENCE [LARGE SCALE GENOMIC DNA]</scope>
    <source>
        <strain evidence="2 3">ATCC 34164</strain>
    </source>
</reference>
<evidence type="ECO:0000256" key="1">
    <source>
        <dbReference type="SAM" id="MobiDB-lite"/>
    </source>
</evidence>